<feature type="transmembrane region" description="Helical" evidence="7">
    <location>
        <begin position="267"/>
        <end position="287"/>
    </location>
</feature>
<keyword evidence="5 7" id="KW-0472">Membrane</keyword>
<dbReference type="KEGG" id="tps:THAPSDRAFT_5201"/>
<reference evidence="8 9" key="1">
    <citation type="journal article" date="2004" name="Science">
        <title>The genome of the diatom Thalassiosira pseudonana: ecology, evolution, and metabolism.</title>
        <authorList>
            <person name="Armbrust E.V."/>
            <person name="Berges J.A."/>
            <person name="Bowler C."/>
            <person name="Green B.R."/>
            <person name="Martinez D."/>
            <person name="Putnam N.H."/>
            <person name="Zhou S."/>
            <person name="Allen A.E."/>
            <person name="Apt K.E."/>
            <person name="Bechner M."/>
            <person name="Brzezinski M.A."/>
            <person name="Chaal B.K."/>
            <person name="Chiovitti A."/>
            <person name="Davis A.K."/>
            <person name="Demarest M.S."/>
            <person name="Detter J.C."/>
            <person name="Glavina T."/>
            <person name="Goodstein D."/>
            <person name="Hadi M.Z."/>
            <person name="Hellsten U."/>
            <person name="Hildebrand M."/>
            <person name="Jenkins B.D."/>
            <person name="Jurka J."/>
            <person name="Kapitonov V.V."/>
            <person name="Kroger N."/>
            <person name="Lau W.W."/>
            <person name="Lane T.W."/>
            <person name="Larimer F.W."/>
            <person name="Lippmeier J.C."/>
            <person name="Lucas S."/>
            <person name="Medina M."/>
            <person name="Montsant A."/>
            <person name="Obornik M."/>
            <person name="Parker M.S."/>
            <person name="Palenik B."/>
            <person name="Pazour G.J."/>
            <person name="Richardson P.M."/>
            <person name="Rynearson T.A."/>
            <person name="Saito M.A."/>
            <person name="Schwartz D.C."/>
            <person name="Thamatrakoln K."/>
            <person name="Valentin K."/>
            <person name="Vardi A."/>
            <person name="Wilkerson F.P."/>
            <person name="Rokhsar D.S."/>
        </authorList>
    </citation>
    <scope>NUCLEOTIDE SEQUENCE [LARGE SCALE GENOMIC DNA]</scope>
    <source>
        <strain evidence="8 9">CCMP1335</strain>
    </source>
</reference>
<accession>B8C290</accession>
<keyword evidence="3 7" id="KW-0812">Transmembrane</keyword>
<dbReference type="GeneID" id="7446396"/>
<protein>
    <submittedName>
        <fullName evidence="8">Uncharacterized protein</fullName>
    </submittedName>
</protein>
<keyword evidence="9" id="KW-1185">Reference proteome</keyword>
<dbReference type="GO" id="GO:0042910">
    <property type="term" value="F:xenobiotic transmembrane transporter activity"/>
    <property type="evidence" value="ECO:0007669"/>
    <property type="project" value="InterPro"/>
</dbReference>
<comment type="similarity">
    <text evidence="2">Belongs to the multi antimicrobial extrusion (MATE) (TC 2.A.66.1) family.</text>
</comment>
<dbReference type="HOGENOM" id="CLU_498332_0_0_1"/>
<feature type="transmembrane region" description="Helical" evidence="7">
    <location>
        <begin position="438"/>
        <end position="458"/>
    </location>
</feature>
<feature type="transmembrane region" description="Helical" evidence="7">
    <location>
        <begin position="210"/>
        <end position="230"/>
    </location>
</feature>
<dbReference type="PaxDb" id="35128-Thaps5201"/>
<evidence type="ECO:0000256" key="4">
    <source>
        <dbReference type="ARBA" id="ARBA00022989"/>
    </source>
</evidence>
<dbReference type="STRING" id="35128.B8C290"/>
<organism evidence="8 9">
    <name type="scientific">Thalassiosira pseudonana</name>
    <name type="common">Marine diatom</name>
    <name type="synonym">Cyclotella nana</name>
    <dbReference type="NCBI Taxonomy" id="35128"/>
    <lineage>
        <taxon>Eukaryota</taxon>
        <taxon>Sar</taxon>
        <taxon>Stramenopiles</taxon>
        <taxon>Ochrophyta</taxon>
        <taxon>Bacillariophyta</taxon>
        <taxon>Coscinodiscophyceae</taxon>
        <taxon>Thalassiosirophycidae</taxon>
        <taxon>Thalassiosirales</taxon>
        <taxon>Thalassiosiraceae</taxon>
        <taxon>Thalassiosira</taxon>
    </lineage>
</organism>
<evidence type="ECO:0000256" key="5">
    <source>
        <dbReference type="ARBA" id="ARBA00023136"/>
    </source>
</evidence>
<evidence type="ECO:0000256" key="7">
    <source>
        <dbReference type="SAM" id="Phobius"/>
    </source>
</evidence>
<sequence>MDVLNSISKHVEKIGGDAVVRKEDTTSTSLPSSVVELTLDMDAKPRDVLIPTSKTTNDENSSPSELSSRSETRQMIKEVSAIALPSLGGMLLDPIMSLIDTACVGQVSTTSLAAMAPCTSIFQFVFFAFFFLSAATTNLVASNPPESVYEPNNTSEAAERVHLNERVVSSAASLAVILGSIVTLTLFKFADPLLKLAGIADVSLLNAARPYLLIRALGIPFVMVATVLQGASLGRGDAWRPLKIFGAAGLINLIGDIYLTLFNGWGATGAATATLGAQVLGALYYIFTSSRLEKSVEASSRPLRDVALVWRGLPSKKIVKTFMNVAVALFSRSIGLMLGFSMLTRTAALYGTRDLAAHQVTLQVWWLLSFLPEPMSVAAQTLITRDMKDRSFRVPKLIKTLYGMCTILGISAAALTCVILRAPAVVSALVADVSVQKMIASLVPMAVLSQACCPFAALSDGVCIGLGSFAHLPIIMIGSFLVTYGGLAVVVNQSLGIVGVWGCMNIFLASRIAGHLLSSTKLRFYLRKAFGRKRSKQGELALQVVAS</sequence>
<dbReference type="PANTHER" id="PTHR42893:SF44">
    <property type="entry name" value="PROTEIN DETOXIFICATION"/>
    <property type="match status" value="1"/>
</dbReference>
<dbReference type="NCBIfam" id="TIGR00797">
    <property type="entry name" value="matE"/>
    <property type="match status" value="1"/>
</dbReference>
<feature type="transmembrane region" description="Helical" evidence="7">
    <location>
        <begin position="363"/>
        <end position="383"/>
    </location>
</feature>
<dbReference type="Proteomes" id="UP000001449">
    <property type="component" value="Chromosome 5"/>
</dbReference>
<evidence type="ECO:0000313" key="9">
    <source>
        <dbReference type="Proteomes" id="UP000001449"/>
    </source>
</evidence>
<evidence type="ECO:0000313" key="8">
    <source>
        <dbReference type="EMBL" id="EED92344.1"/>
    </source>
</evidence>
<proteinExistence type="inferred from homology"/>
<dbReference type="OMA" id="CMNIFLA"/>
<evidence type="ECO:0000256" key="6">
    <source>
        <dbReference type="SAM" id="MobiDB-lite"/>
    </source>
</evidence>
<reference evidence="8 9" key="2">
    <citation type="journal article" date="2008" name="Nature">
        <title>The Phaeodactylum genome reveals the evolutionary history of diatom genomes.</title>
        <authorList>
            <person name="Bowler C."/>
            <person name="Allen A.E."/>
            <person name="Badger J.H."/>
            <person name="Grimwood J."/>
            <person name="Jabbari K."/>
            <person name="Kuo A."/>
            <person name="Maheswari U."/>
            <person name="Martens C."/>
            <person name="Maumus F."/>
            <person name="Otillar R.P."/>
            <person name="Rayko E."/>
            <person name="Salamov A."/>
            <person name="Vandepoele K."/>
            <person name="Beszteri B."/>
            <person name="Gruber A."/>
            <person name="Heijde M."/>
            <person name="Katinka M."/>
            <person name="Mock T."/>
            <person name="Valentin K."/>
            <person name="Verret F."/>
            <person name="Berges J.A."/>
            <person name="Brownlee C."/>
            <person name="Cadoret J.P."/>
            <person name="Chiovitti A."/>
            <person name="Choi C.J."/>
            <person name="Coesel S."/>
            <person name="De Martino A."/>
            <person name="Detter J.C."/>
            <person name="Durkin C."/>
            <person name="Falciatore A."/>
            <person name="Fournet J."/>
            <person name="Haruta M."/>
            <person name="Huysman M.J."/>
            <person name="Jenkins B.D."/>
            <person name="Jiroutova K."/>
            <person name="Jorgensen R.E."/>
            <person name="Joubert Y."/>
            <person name="Kaplan A."/>
            <person name="Kroger N."/>
            <person name="Kroth P.G."/>
            <person name="La Roche J."/>
            <person name="Lindquist E."/>
            <person name="Lommer M."/>
            <person name="Martin-Jezequel V."/>
            <person name="Lopez P.J."/>
            <person name="Lucas S."/>
            <person name="Mangogna M."/>
            <person name="McGinnis K."/>
            <person name="Medlin L.K."/>
            <person name="Montsant A."/>
            <person name="Oudot-Le Secq M.P."/>
            <person name="Napoli C."/>
            <person name="Obornik M."/>
            <person name="Parker M.S."/>
            <person name="Petit J.L."/>
            <person name="Porcel B.M."/>
            <person name="Poulsen N."/>
            <person name="Robison M."/>
            <person name="Rychlewski L."/>
            <person name="Rynearson T.A."/>
            <person name="Schmutz J."/>
            <person name="Shapiro H."/>
            <person name="Siaut M."/>
            <person name="Stanley M."/>
            <person name="Sussman M.R."/>
            <person name="Taylor A.R."/>
            <person name="Vardi A."/>
            <person name="von Dassow P."/>
            <person name="Vyverman W."/>
            <person name="Willis A."/>
            <person name="Wyrwicz L.S."/>
            <person name="Rokhsar D.S."/>
            <person name="Weissenbach J."/>
            <person name="Armbrust E.V."/>
            <person name="Green B.R."/>
            <person name="Van de Peer Y."/>
            <person name="Grigoriev I.V."/>
        </authorList>
    </citation>
    <scope>NUCLEOTIDE SEQUENCE [LARGE SCALE GENOMIC DNA]</scope>
    <source>
        <strain evidence="8 9">CCMP1335</strain>
    </source>
</reference>
<feature type="transmembrane region" description="Helical" evidence="7">
    <location>
        <begin position="321"/>
        <end position="343"/>
    </location>
</feature>
<dbReference type="InterPro" id="IPR002528">
    <property type="entry name" value="MATE_fam"/>
</dbReference>
<feature type="transmembrane region" description="Helical" evidence="7">
    <location>
        <begin position="167"/>
        <end position="190"/>
    </location>
</feature>
<dbReference type="InParanoid" id="B8C290"/>
<dbReference type="Pfam" id="PF01554">
    <property type="entry name" value="MatE"/>
    <property type="match status" value="3"/>
</dbReference>
<feature type="transmembrane region" description="Helical" evidence="7">
    <location>
        <begin position="404"/>
        <end position="426"/>
    </location>
</feature>
<comment type="subcellular location">
    <subcellularLocation>
        <location evidence="1">Membrane</location>
        <topology evidence="1">Multi-pass membrane protein</topology>
    </subcellularLocation>
</comment>
<keyword evidence="4 7" id="KW-1133">Transmembrane helix</keyword>
<feature type="transmembrane region" description="Helical" evidence="7">
    <location>
        <begin position="470"/>
        <end position="491"/>
    </location>
</feature>
<name>B8C290_THAPS</name>
<dbReference type="RefSeq" id="XP_002290592.1">
    <property type="nucleotide sequence ID" value="XM_002290556.1"/>
</dbReference>
<dbReference type="PANTHER" id="PTHR42893">
    <property type="entry name" value="PROTEIN DETOXIFICATION 44, CHLOROPLASTIC-RELATED"/>
    <property type="match status" value="1"/>
</dbReference>
<gene>
    <name evidence="8" type="ORF">THAPSDRAFT_5201</name>
</gene>
<dbReference type="AlphaFoldDB" id="B8C290"/>
<dbReference type="InterPro" id="IPR044644">
    <property type="entry name" value="DinF-like"/>
</dbReference>
<feature type="transmembrane region" description="Helical" evidence="7">
    <location>
        <begin position="497"/>
        <end position="518"/>
    </location>
</feature>
<dbReference type="GO" id="GO:0016020">
    <property type="term" value="C:membrane"/>
    <property type="evidence" value="ECO:0007669"/>
    <property type="project" value="UniProtKB-SubCell"/>
</dbReference>
<dbReference type="GO" id="GO:0015297">
    <property type="term" value="F:antiporter activity"/>
    <property type="evidence" value="ECO:0007669"/>
    <property type="project" value="InterPro"/>
</dbReference>
<feature type="transmembrane region" description="Helical" evidence="7">
    <location>
        <begin position="111"/>
        <end position="132"/>
    </location>
</feature>
<dbReference type="eggNOG" id="KOG1347">
    <property type="taxonomic scope" value="Eukaryota"/>
</dbReference>
<dbReference type="EMBL" id="CM000642">
    <property type="protein sequence ID" value="EED92344.1"/>
    <property type="molecule type" value="Genomic_DNA"/>
</dbReference>
<feature type="region of interest" description="Disordered" evidence="6">
    <location>
        <begin position="48"/>
        <end position="71"/>
    </location>
</feature>
<evidence type="ECO:0000256" key="2">
    <source>
        <dbReference type="ARBA" id="ARBA00010199"/>
    </source>
</evidence>
<dbReference type="GO" id="GO:0022857">
    <property type="term" value="F:transmembrane transporter activity"/>
    <property type="evidence" value="ECO:0000318"/>
    <property type="project" value="GO_Central"/>
</dbReference>
<evidence type="ECO:0000256" key="1">
    <source>
        <dbReference type="ARBA" id="ARBA00004141"/>
    </source>
</evidence>
<evidence type="ECO:0000256" key="3">
    <source>
        <dbReference type="ARBA" id="ARBA00022692"/>
    </source>
</evidence>